<accession>A0A0C1BZF3</accession>
<name>A0A0C1BZF3_9BACT</name>
<dbReference type="SUPFAM" id="SSF103473">
    <property type="entry name" value="MFS general substrate transporter"/>
    <property type="match status" value="1"/>
</dbReference>
<dbReference type="PATRIC" id="fig|83552.4.peg.2079"/>
<feature type="transmembrane region" description="Helical" evidence="4">
    <location>
        <begin position="187"/>
        <end position="213"/>
    </location>
</feature>
<feature type="transmembrane region" description="Helical" evidence="4">
    <location>
        <begin position="274"/>
        <end position="291"/>
    </location>
</feature>
<comment type="caution">
    <text evidence="5">The sequence shown here is derived from an EMBL/GenBank/DDBJ whole genome shotgun (WGS) entry which is preliminary data.</text>
</comment>
<evidence type="ECO:0000256" key="2">
    <source>
        <dbReference type="ARBA" id="ARBA00022989"/>
    </source>
</evidence>
<evidence type="ECO:0008006" key="7">
    <source>
        <dbReference type="Google" id="ProtNLM"/>
    </source>
</evidence>
<feature type="transmembrane region" description="Helical" evidence="4">
    <location>
        <begin position="356"/>
        <end position="373"/>
    </location>
</feature>
<feature type="transmembrane region" description="Helical" evidence="4">
    <location>
        <begin position="121"/>
        <end position="142"/>
    </location>
</feature>
<evidence type="ECO:0000256" key="4">
    <source>
        <dbReference type="SAM" id="Phobius"/>
    </source>
</evidence>
<feature type="transmembrane region" description="Helical" evidence="4">
    <location>
        <begin position="35"/>
        <end position="59"/>
    </location>
</feature>
<dbReference type="AlphaFoldDB" id="A0A0C1BZF3"/>
<evidence type="ECO:0000256" key="1">
    <source>
        <dbReference type="ARBA" id="ARBA00022692"/>
    </source>
</evidence>
<dbReference type="Pfam" id="PF07690">
    <property type="entry name" value="MFS_1"/>
    <property type="match status" value="1"/>
</dbReference>
<dbReference type="InterPro" id="IPR011701">
    <property type="entry name" value="MFS"/>
</dbReference>
<feature type="transmembrane region" description="Helical" evidence="4">
    <location>
        <begin position="154"/>
        <end position="175"/>
    </location>
</feature>
<dbReference type="Proteomes" id="UP000031307">
    <property type="component" value="Unassembled WGS sequence"/>
</dbReference>
<evidence type="ECO:0000313" key="6">
    <source>
        <dbReference type="Proteomes" id="UP000031307"/>
    </source>
</evidence>
<feature type="transmembrane region" description="Helical" evidence="4">
    <location>
        <begin position="234"/>
        <end position="254"/>
    </location>
</feature>
<dbReference type="PANTHER" id="PTHR43129:SF1">
    <property type="entry name" value="FOSMIDOMYCIN RESISTANCE PROTEIN"/>
    <property type="match status" value="1"/>
</dbReference>
<dbReference type="Gene3D" id="1.20.1250.20">
    <property type="entry name" value="MFS general substrate transporter like domains"/>
    <property type="match status" value="2"/>
</dbReference>
<feature type="transmembrane region" description="Helical" evidence="4">
    <location>
        <begin position="99"/>
        <end position="115"/>
    </location>
</feature>
<sequence length="427" mass="46454">MLFKNLFLWHNKTSINLKPTYSSTFMTFATKKMHLYGTVGFLWLSHLLVDTMIGIWPIYKTIAHIDLAVAGFIAAACAFIGEGMQIFFGMLSDKGHRKILICFGLLCAASSLFFPHVEGPFFLFLLYLFTCLGSGAFHPAAASHIGMLTEHRKSLFIAIFASGGAIGLACSQLAFSHCYHAFDGNTAYLFLPMAALILLIAFFPFATSTALLAKNKHSVSWKGIQKFLSSRELVSLYFCQVCVSSIFWGIIFLLPDILTSRGHVEWICMGGGHFFFVFGGALMMIPSGYLADKYSAKAVILTAIIFGSSIFYTFYFTPLLPPVFILILLFFMGAAFGIINPISVSQGHRLMPSHPGLISAIMMGLAFCLSESIGPGGGGLLAEYFEEDAAAKALAVVGLLCVPAFLNALALSSRQEIAPEQTVECAS</sequence>
<proteinExistence type="predicted"/>
<evidence type="ECO:0000313" key="5">
    <source>
        <dbReference type="EMBL" id="KIA76806.1"/>
    </source>
</evidence>
<feature type="transmembrane region" description="Helical" evidence="4">
    <location>
        <begin position="323"/>
        <end position="344"/>
    </location>
</feature>
<feature type="transmembrane region" description="Helical" evidence="4">
    <location>
        <begin position="65"/>
        <end position="87"/>
    </location>
</feature>
<organism evidence="5 6">
    <name type="scientific">Parachlamydia acanthamoebae</name>
    <dbReference type="NCBI Taxonomy" id="83552"/>
    <lineage>
        <taxon>Bacteria</taxon>
        <taxon>Pseudomonadati</taxon>
        <taxon>Chlamydiota</taxon>
        <taxon>Chlamydiia</taxon>
        <taxon>Parachlamydiales</taxon>
        <taxon>Parachlamydiaceae</taxon>
        <taxon>Parachlamydia</taxon>
    </lineage>
</organism>
<gene>
    <name evidence="5" type="ORF">DB43_HJ00170</name>
</gene>
<feature type="transmembrane region" description="Helical" evidence="4">
    <location>
        <begin position="298"/>
        <end position="317"/>
    </location>
</feature>
<keyword evidence="1 4" id="KW-0812">Transmembrane</keyword>
<dbReference type="EMBL" id="JSAM01000105">
    <property type="protein sequence ID" value="KIA76806.1"/>
    <property type="molecule type" value="Genomic_DNA"/>
</dbReference>
<keyword evidence="3 4" id="KW-0472">Membrane</keyword>
<dbReference type="PANTHER" id="PTHR43129">
    <property type="entry name" value="FOSMIDOMYCIN RESISTANCE PROTEIN"/>
    <property type="match status" value="1"/>
</dbReference>
<dbReference type="GO" id="GO:0022857">
    <property type="term" value="F:transmembrane transporter activity"/>
    <property type="evidence" value="ECO:0007669"/>
    <property type="project" value="InterPro"/>
</dbReference>
<evidence type="ECO:0000256" key="3">
    <source>
        <dbReference type="ARBA" id="ARBA00023136"/>
    </source>
</evidence>
<protein>
    <recommendedName>
        <fullName evidence="7">Major facilitator superfamily (MFS) profile domain-containing protein</fullName>
    </recommendedName>
</protein>
<dbReference type="InterPro" id="IPR036259">
    <property type="entry name" value="MFS_trans_sf"/>
</dbReference>
<reference evidence="5 6" key="1">
    <citation type="journal article" date="2014" name="Mol. Biol. Evol.">
        <title>Massive expansion of Ubiquitination-related gene families within the Chlamydiae.</title>
        <authorList>
            <person name="Domman D."/>
            <person name="Collingro A."/>
            <person name="Lagkouvardos I."/>
            <person name="Gehre L."/>
            <person name="Weinmaier T."/>
            <person name="Rattei T."/>
            <person name="Subtil A."/>
            <person name="Horn M."/>
        </authorList>
    </citation>
    <scope>NUCLEOTIDE SEQUENCE [LARGE SCALE GENOMIC DNA]</scope>
    <source>
        <strain evidence="5 6">OEW1</strain>
    </source>
</reference>
<keyword evidence="2 4" id="KW-1133">Transmembrane helix</keyword>
<feature type="transmembrane region" description="Helical" evidence="4">
    <location>
        <begin position="393"/>
        <end position="411"/>
    </location>
</feature>
<dbReference type="GO" id="GO:0005886">
    <property type="term" value="C:plasma membrane"/>
    <property type="evidence" value="ECO:0007669"/>
    <property type="project" value="TreeGrafter"/>
</dbReference>